<dbReference type="EMBL" id="LGSZ01000040">
    <property type="protein sequence ID" value="KPH80545.1"/>
    <property type="molecule type" value="Genomic_DNA"/>
</dbReference>
<organism evidence="1 2">
    <name type="scientific">Bosea vaviloviae</name>
    <dbReference type="NCBI Taxonomy" id="1526658"/>
    <lineage>
        <taxon>Bacteria</taxon>
        <taxon>Pseudomonadati</taxon>
        <taxon>Pseudomonadota</taxon>
        <taxon>Alphaproteobacteria</taxon>
        <taxon>Hyphomicrobiales</taxon>
        <taxon>Boseaceae</taxon>
        <taxon>Bosea</taxon>
    </lineage>
</organism>
<accession>A0A0N1N253</accession>
<reference evidence="1 2" key="1">
    <citation type="submission" date="2015-07" db="EMBL/GenBank/DDBJ databases">
        <title>Whole genome sequencing of Bosea vaviloviae isolated from cave pool.</title>
        <authorList>
            <person name="Tan N.E.H."/>
            <person name="Lee Y.P."/>
            <person name="Gan H.M."/>
            <person name="Barton H."/>
            <person name="Savka M.A."/>
        </authorList>
    </citation>
    <scope>NUCLEOTIDE SEQUENCE [LARGE SCALE GENOMIC DNA]</scope>
    <source>
        <strain evidence="1 2">SD260</strain>
    </source>
</reference>
<proteinExistence type="predicted"/>
<protein>
    <submittedName>
        <fullName evidence="1">Uncharacterized protein</fullName>
    </submittedName>
</protein>
<gene>
    <name evidence="1" type="ORF">AE618_12285</name>
</gene>
<evidence type="ECO:0000313" key="2">
    <source>
        <dbReference type="Proteomes" id="UP000037822"/>
    </source>
</evidence>
<sequence>MSWLLDQQRQIAASPGIRRALNGPTLDEQADAILAGFESSTGFGLDMDLRHLAGQVRRQRTLPRDTGRDGRFLLHLEHALRDLAVRAPVVPGASS</sequence>
<comment type="caution">
    <text evidence="1">The sequence shown here is derived from an EMBL/GenBank/DDBJ whole genome shotgun (WGS) entry which is preliminary data.</text>
</comment>
<name>A0A0N1N253_9HYPH</name>
<keyword evidence="2" id="KW-1185">Reference proteome</keyword>
<evidence type="ECO:0000313" key="1">
    <source>
        <dbReference type="EMBL" id="KPH80545.1"/>
    </source>
</evidence>
<dbReference type="RefSeq" id="WP_054209348.1">
    <property type="nucleotide sequence ID" value="NZ_LGSZ01000040.1"/>
</dbReference>
<dbReference type="AlphaFoldDB" id="A0A0N1N253"/>
<dbReference type="PATRIC" id="fig|1526658.3.peg.3891"/>
<dbReference type="Proteomes" id="UP000037822">
    <property type="component" value="Unassembled WGS sequence"/>
</dbReference>